<accession>A0A8S1H7D5</accession>
<comment type="caution">
    <text evidence="2">The sequence shown here is derived from an EMBL/GenBank/DDBJ whole genome shotgun (WGS) entry which is preliminary data.</text>
</comment>
<feature type="compositionally biased region" description="Polar residues" evidence="1">
    <location>
        <begin position="8"/>
        <end position="21"/>
    </location>
</feature>
<proteinExistence type="predicted"/>
<feature type="compositionally biased region" description="Acidic residues" evidence="1">
    <location>
        <begin position="24"/>
        <end position="33"/>
    </location>
</feature>
<organism evidence="2 3">
    <name type="scientific">Caenorhabditis auriculariae</name>
    <dbReference type="NCBI Taxonomy" id="2777116"/>
    <lineage>
        <taxon>Eukaryota</taxon>
        <taxon>Metazoa</taxon>
        <taxon>Ecdysozoa</taxon>
        <taxon>Nematoda</taxon>
        <taxon>Chromadorea</taxon>
        <taxon>Rhabditida</taxon>
        <taxon>Rhabditina</taxon>
        <taxon>Rhabditomorpha</taxon>
        <taxon>Rhabditoidea</taxon>
        <taxon>Rhabditidae</taxon>
        <taxon>Peloderinae</taxon>
        <taxon>Caenorhabditis</taxon>
    </lineage>
</organism>
<feature type="region of interest" description="Disordered" evidence="1">
    <location>
        <begin position="1"/>
        <end position="33"/>
    </location>
</feature>
<dbReference type="EMBL" id="CAJGYM010000022">
    <property type="protein sequence ID" value="CAD6191679.1"/>
    <property type="molecule type" value="Genomic_DNA"/>
</dbReference>
<sequence>MTKKRRQTLSIRASPDGSNKNVESDEMNEDESLIDVREVDTFSEGSEFGTSMSRHSESLEQEEFGPEAQYFENDENQPNAPNLGQIVNELDYLHEVTEYLIHRSRTGTGIGQARWYYHAMKIILSAVITQDNWKIAFVSSSSSAFKLAQKSGGAIVIPKKTIDTIIEMLLITSDVSKKTEDQRSYFCKNLYECMKEVLANFRRGRIANLVTTVEEELLAPIEGH</sequence>
<evidence type="ECO:0000313" key="3">
    <source>
        <dbReference type="Proteomes" id="UP000835052"/>
    </source>
</evidence>
<gene>
    <name evidence="2" type="ORF">CAUJ_LOCUS7598</name>
</gene>
<name>A0A8S1H7D5_9PELO</name>
<dbReference type="Proteomes" id="UP000835052">
    <property type="component" value="Unassembled WGS sequence"/>
</dbReference>
<evidence type="ECO:0000256" key="1">
    <source>
        <dbReference type="SAM" id="MobiDB-lite"/>
    </source>
</evidence>
<reference evidence="2" key="1">
    <citation type="submission" date="2020-10" db="EMBL/GenBank/DDBJ databases">
        <authorList>
            <person name="Kikuchi T."/>
        </authorList>
    </citation>
    <scope>NUCLEOTIDE SEQUENCE</scope>
    <source>
        <strain evidence="2">NKZ352</strain>
    </source>
</reference>
<protein>
    <submittedName>
        <fullName evidence="2">Uncharacterized protein</fullName>
    </submittedName>
</protein>
<feature type="region of interest" description="Disordered" evidence="1">
    <location>
        <begin position="45"/>
        <end position="64"/>
    </location>
</feature>
<dbReference type="AlphaFoldDB" id="A0A8S1H7D5"/>
<keyword evidence="3" id="KW-1185">Reference proteome</keyword>
<evidence type="ECO:0000313" key="2">
    <source>
        <dbReference type="EMBL" id="CAD6191679.1"/>
    </source>
</evidence>